<evidence type="ECO:0000256" key="1">
    <source>
        <dbReference type="SAM" id="Phobius"/>
    </source>
</evidence>
<dbReference type="RefSeq" id="WP_145376897.1">
    <property type="nucleotide sequence ID" value="NZ_CP036276.1"/>
</dbReference>
<keyword evidence="1" id="KW-1133">Transmembrane helix</keyword>
<sequence>MAGDRQWVVLCDDSHWRVARVSARAIEETDPRPLDPAQTAELTEPVHEALVGLGYQSEPVLLALGSAWCVAATVPLPTSRHAKKRQAMAYLFEPYAPWAAEDVALDFEVSGATAFMVAAETAPWSPLIGQLESRGVLVDAIVPLARLALQQHLRQTVGLLERYALLWQHEETVEFWLLDRGRPVDWQCLPADSRCVSRAVIARLMAEEETLTIHAQGFTEEESSELSAASGDCLQVELISDATDYRAAAYREAAEILRGKRTPPLNLRRDTLGVGDRYRALRGYLTALLTAALVMFVAVGVALWWQAGQHDHRRTAAGDAQMDLFHRVFPNRKVPVGVHAHLQSELTRLKGLRGTGTDLPRKVESADILLRVLKSLPKDMRLQILETRIEQDRLHLVGHVRVHSDAERIAAALREQGLDVPQPTTHQQDKREIEFRISGRLPAPVNSETGGPS</sequence>
<organism evidence="2 3">
    <name type="scientific">Symmachiella dynata</name>
    <dbReference type="NCBI Taxonomy" id="2527995"/>
    <lineage>
        <taxon>Bacteria</taxon>
        <taxon>Pseudomonadati</taxon>
        <taxon>Planctomycetota</taxon>
        <taxon>Planctomycetia</taxon>
        <taxon>Planctomycetales</taxon>
        <taxon>Planctomycetaceae</taxon>
        <taxon>Symmachiella</taxon>
    </lineage>
</organism>
<accession>A0A517ZPY9</accession>
<dbReference type="Proteomes" id="UP000319383">
    <property type="component" value="Chromosome"/>
</dbReference>
<keyword evidence="1" id="KW-0472">Membrane</keyword>
<dbReference type="EMBL" id="CP036276">
    <property type="protein sequence ID" value="QDU44555.1"/>
    <property type="molecule type" value="Genomic_DNA"/>
</dbReference>
<gene>
    <name evidence="2" type="ORF">Mal52_30390</name>
</gene>
<protein>
    <recommendedName>
        <fullName evidence="4">GspL periplasmic domain protein</fullName>
    </recommendedName>
</protein>
<feature type="transmembrane region" description="Helical" evidence="1">
    <location>
        <begin position="284"/>
        <end position="305"/>
    </location>
</feature>
<dbReference type="AlphaFoldDB" id="A0A517ZPY9"/>
<name>A0A517ZPY9_9PLAN</name>
<dbReference type="KEGG" id="sdyn:Mal52_30390"/>
<keyword evidence="1" id="KW-0812">Transmembrane</keyword>
<evidence type="ECO:0000313" key="2">
    <source>
        <dbReference type="EMBL" id="QDU44555.1"/>
    </source>
</evidence>
<proteinExistence type="predicted"/>
<keyword evidence="3" id="KW-1185">Reference proteome</keyword>
<evidence type="ECO:0008006" key="4">
    <source>
        <dbReference type="Google" id="ProtNLM"/>
    </source>
</evidence>
<evidence type="ECO:0000313" key="3">
    <source>
        <dbReference type="Proteomes" id="UP000319383"/>
    </source>
</evidence>
<reference evidence="2 3" key="1">
    <citation type="submission" date="2019-02" db="EMBL/GenBank/DDBJ databases">
        <title>Deep-cultivation of Planctomycetes and their phenomic and genomic characterization uncovers novel biology.</title>
        <authorList>
            <person name="Wiegand S."/>
            <person name="Jogler M."/>
            <person name="Boedeker C."/>
            <person name="Pinto D."/>
            <person name="Vollmers J."/>
            <person name="Rivas-Marin E."/>
            <person name="Kohn T."/>
            <person name="Peeters S.H."/>
            <person name="Heuer A."/>
            <person name="Rast P."/>
            <person name="Oberbeckmann S."/>
            <person name="Bunk B."/>
            <person name="Jeske O."/>
            <person name="Meyerdierks A."/>
            <person name="Storesund J.E."/>
            <person name="Kallscheuer N."/>
            <person name="Luecker S."/>
            <person name="Lage O.M."/>
            <person name="Pohl T."/>
            <person name="Merkel B.J."/>
            <person name="Hornburger P."/>
            <person name="Mueller R.-W."/>
            <person name="Bruemmer F."/>
            <person name="Labrenz M."/>
            <person name="Spormann A.M."/>
            <person name="Op den Camp H."/>
            <person name="Overmann J."/>
            <person name="Amann R."/>
            <person name="Jetten M.S.M."/>
            <person name="Mascher T."/>
            <person name="Medema M.H."/>
            <person name="Devos D.P."/>
            <person name="Kaster A.-K."/>
            <person name="Ovreas L."/>
            <person name="Rohde M."/>
            <person name="Galperin M.Y."/>
            <person name="Jogler C."/>
        </authorList>
    </citation>
    <scope>NUCLEOTIDE SEQUENCE [LARGE SCALE GENOMIC DNA]</scope>
    <source>
        <strain evidence="2 3">Mal52</strain>
    </source>
</reference>